<feature type="domain" description="F-box" evidence="1">
    <location>
        <begin position="18"/>
        <end position="58"/>
    </location>
</feature>
<reference evidence="3" key="3">
    <citation type="submission" date="2015-04" db="UniProtKB">
        <authorList>
            <consortium name="EnsemblPlants"/>
        </authorList>
    </citation>
    <scope>IDENTIFICATION</scope>
    <source>
        <strain evidence="3">cv. Jemalong A17</strain>
    </source>
</reference>
<dbReference type="EnsemblPlants" id="KEH22712">
    <property type="protein sequence ID" value="KEH22712"/>
    <property type="gene ID" value="MTR_7g056570"/>
</dbReference>
<reference evidence="2 4" key="2">
    <citation type="journal article" date="2014" name="BMC Genomics">
        <title>An improved genome release (version Mt4.0) for the model legume Medicago truncatula.</title>
        <authorList>
            <person name="Tang H."/>
            <person name="Krishnakumar V."/>
            <person name="Bidwell S."/>
            <person name="Rosen B."/>
            <person name="Chan A."/>
            <person name="Zhou S."/>
            <person name="Gentzbittel L."/>
            <person name="Childs K.L."/>
            <person name="Yandell M."/>
            <person name="Gundlach H."/>
            <person name="Mayer K.F."/>
            <person name="Schwartz D.C."/>
            <person name="Town C.D."/>
        </authorList>
    </citation>
    <scope>GENOME REANNOTATION</scope>
    <source>
        <strain evidence="2">A17</strain>
        <strain evidence="3 4">cv. Jemalong A17</strain>
    </source>
</reference>
<dbReference type="SUPFAM" id="SSF81383">
    <property type="entry name" value="F-box domain"/>
    <property type="match status" value="1"/>
</dbReference>
<evidence type="ECO:0000313" key="2">
    <source>
        <dbReference type="EMBL" id="KEH22712.1"/>
    </source>
</evidence>
<dbReference type="InterPro" id="IPR036047">
    <property type="entry name" value="F-box-like_dom_sf"/>
</dbReference>
<dbReference type="EMBL" id="CM001223">
    <property type="protein sequence ID" value="KEH22712.1"/>
    <property type="molecule type" value="Genomic_DNA"/>
</dbReference>
<proteinExistence type="predicted"/>
<reference evidence="2 4" key="1">
    <citation type="journal article" date="2011" name="Nature">
        <title>The Medicago genome provides insight into the evolution of rhizobial symbioses.</title>
        <authorList>
            <person name="Young N.D."/>
            <person name="Debelle F."/>
            <person name="Oldroyd G.E."/>
            <person name="Geurts R."/>
            <person name="Cannon S.B."/>
            <person name="Udvardi M.K."/>
            <person name="Benedito V.A."/>
            <person name="Mayer K.F."/>
            <person name="Gouzy J."/>
            <person name="Schoof H."/>
            <person name="Van de Peer Y."/>
            <person name="Proost S."/>
            <person name="Cook D.R."/>
            <person name="Meyers B.C."/>
            <person name="Spannagl M."/>
            <person name="Cheung F."/>
            <person name="De Mita S."/>
            <person name="Krishnakumar V."/>
            <person name="Gundlach H."/>
            <person name="Zhou S."/>
            <person name="Mudge J."/>
            <person name="Bharti A.K."/>
            <person name="Murray J.D."/>
            <person name="Naoumkina M.A."/>
            <person name="Rosen B."/>
            <person name="Silverstein K.A."/>
            <person name="Tang H."/>
            <person name="Rombauts S."/>
            <person name="Zhao P.X."/>
            <person name="Zhou P."/>
            <person name="Barbe V."/>
            <person name="Bardou P."/>
            <person name="Bechner M."/>
            <person name="Bellec A."/>
            <person name="Berger A."/>
            <person name="Berges H."/>
            <person name="Bidwell S."/>
            <person name="Bisseling T."/>
            <person name="Choisne N."/>
            <person name="Couloux A."/>
            <person name="Denny R."/>
            <person name="Deshpande S."/>
            <person name="Dai X."/>
            <person name="Doyle J.J."/>
            <person name="Dudez A.M."/>
            <person name="Farmer A.D."/>
            <person name="Fouteau S."/>
            <person name="Franken C."/>
            <person name="Gibelin C."/>
            <person name="Gish J."/>
            <person name="Goldstein S."/>
            <person name="Gonzalez A.J."/>
            <person name="Green P.J."/>
            <person name="Hallab A."/>
            <person name="Hartog M."/>
            <person name="Hua A."/>
            <person name="Humphray S.J."/>
            <person name="Jeong D.H."/>
            <person name="Jing Y."/>
            <person name="Jocker A."/>
            <person name="Kenton S.M."/>
            <person name="Kim D.J."/>
            <person name="Klee K."/>
            <person name="Lai H."/>
            <person name="Lang C."/>
            <person name="Lin S."/>
            <person name="Macmil S.L."/>
            <person name="Magdelenat G."/>
            <person name="Matthews L."/>
            <person name="McCorrison J."/>
            <person name="Monaghan E.L."/>
            <person name="Mun J.H."/>
            <person name="Najar F.Z."/>
            <person name="Nicholson C."/>
            <person name="Noirot C."/>
            <person name="O'Bleness M."/>
            <person name="Paule C.R."/>
            <person name="Poulain J."/>
            <person name="Prion F."/>
            <person name="Qin B."/>
            <person name="Qu C."/>
            <person name="Retzel E.F."/>
            <person name="Riddle C."/>
            <person name="Sallet E."/>
            <person name="Samain S."/>
            <person name="Samson N."/>
            <person name="Sanders I."/>
            <person name="Saurat O."/>
            <person name="Scarpelli C."/>
            <person name="Schiex T."/>
            <person name="Segurens B."/>
            <person name="Severin A.J."/>
            <person name="Sherrier D.J."/>
            <person name="Shi R."/>
            <person name="Sims S."/>
            <person name="Singer S.R."/>
            <person name="Sinharoy S."/>
            <person name="Sterck L."/>
            <person name="Viollet A."/>
            <person name="Wang B.B."/>
            <person name="Wang K."/>
            <person name="Wang M."/>
            <person name="Wang X."/>
            <person name="Warfsmann J."/>
            <person name="Weissenbach J."/>
            <person name="White D.D."/>
            <person name="White J.D."/>
            <person name="Wiley G.B."/>
            <person name="Wincker P."/>
            <person name="Xing Y."/>
            <person name="Yang L."/>
            <person name="Yao Z."/>
            <person name="Ying F."/>
            <person name="Zhai J."/>
            <person name="Zhou L."/>
            <person name="Zuber A."/>
            <person name="Denarie J."/>
            <person name="Dixon R.A."/>
            <person name="May G.D."/>
            <person name="Schwartz D.C."/>
            <person name="Rogers J."/>
            <person name="Quetier F."/>
            <person name="Town C.D."/>
            <person name="Roe B.A."/>
        </authorList>
    </citation>
    <scope>NUCLEOTIDE SEQUENCE [LARGE SCALE GENOMIC DNA]</scope>
    <source>
        <strain evidence="2">A17</strain>
        <strain evidence="3 4">cv. Jemalong A17</strain>
    </source>
</reference>
<dbReference type="PANTHER" id="PTHR31672:SF13">
    <property type="entry name" value="F-BOX PROTEIN CPR30-LIKE"/>
    <property type="match status" value="1"/>
</dbReference>
<dbReference type="HOGENOM" id="CLU_027176_0_1_1"/>
<organism evidence="2 4">
    <name type="scientific">Medicago truncatula</name>
    <name type="common">Barrel medic</name>
    <name type="synonym">Medicago tribuloides</name>
    <dbReference type="NCBI Taxonomy" id="3880"/>
    <lineage>
        <taxon>Eukaryota</taxon>
        <taxon>Viridiplantae</taxon>
        <taxon>Streptophyta</taxon>
        <taxon>Embryophyta</taxon>
        <taxon>Tracheophyta</taxon>
        <taxon>Spermatophyta</taxon>
        <taxon>Magnoliopsida</taxon>
        <taxon>eudicotyledons</taxon>
        <taxon>Gunneridae</taxon>
        <taxon>Pentapetalae</taxon>
        <taxon>rosids</taxon>
        <taxon>fabids</taxon>
        <taxon>Fabales</taxon>
        <taxon>Fabaceae</taxon>
        <taxon>Papilionoideae</taxon>
        <taxon>50 kb inversion clade</taxon>
        <taxon>NPAAA clade</taxon>
        <taxon>Hologalegina</taxon>
        <taxon>IRL clade</taxon>
        <taxon>Trifolieae</taxon>
        <taxon>Medicago</taxon>
    </lineage>
</organism>
<dbReference type="SMART" id="SM00256">
    <property type="entry name" value="FBOX"/>
    <property type="match status" value="1"/>
</dbReference>
<dbReference type="PANTHER" id="PTHR31672">
    <property type="entry name" value="BNACNNG10540D PROTEIN"/>
    <property type="match status" value="1"/>
</dbReference>
<dbReference type="STRING" id="3880.A0A072TZ47"/>
<keyword evidence="4" id="KW-1185">Reference proteome</keyword>
<name>A0A072TZ47_MEDTR</name>
<accession>A0A072TZ47</accession>
<evidence type="ECO:0000313" key="3">
    <source>
        <dbReference type="EnsemblPlants" id="KEH22712"/>
    </source>
</evidence>
<dbReference type="Pfam" id="PF00646">
    <property type="entry name" value="F-box"/>
    <property type="match status" value="1"/>
</dbReference>
<dbReference type="AlphaFoldDB" id="A0A072TZ47"/>
<dbReference type="Proteomes" id="UP000002051">
    <property type="component" value="Unassembled WGS sequence"/>
</dbReference>
<evidence type="ECO:0000313" key="4">
    <source>
        <dbReference type="Proteomes" id="UP000002051"/>
    </source>
</evidence>
<protein>
    <submittedName>
        <fullName evidence="2">F-box and associated interaction domain protein, putative</fullName>
    </submittedName>
</protein>
<evidence type="ECO:0000259" key="1">
    <source>
        <dbReference type="SMART" id="SM00256"/>
    </source>
</evidence>
<sequence>MNHLSPSRRPTIMPPKFIPNEQITDVLSLLPVKSLLRFRCLSKSLDSLISNPNFIKLHLTRSSRNADFTLVSTSHLNVIFFTVFRLLHNPPIIINLPEDPNHQLADKGCLFVVGSCNGLLCLFSQFFTSDFNSVTLLRFWNPATRKMSPKLGYCLHKDMWFHPNLTFAYVNSTDTYKVLYLVPGETNVYVFSLGDNIWRTIQDSPVDHDYWINFVNLHDCISWLAIRNYSARYDFNNITLDQFVIVSLYLGTETHSQLSPPIGFREVPIFVPYLSLLKDNLCFSYDYKQTHLVVWQMKEFGVENSWIQLFNISYHNLQIYDHHLNDLDFRLLPLCLSEKSDTILLISTLESEAILYNWRHNRAERIYKPWFNGMDYVESLVSLENELFFGNASKKKFNIFRILFIRVVFMGAQLKVTAAHFNVDQLAEIHEQLFSLV</sequence>
<dbReference type="InterPro" id="IPR001810">
    <property type="entry name" value="F-box_dom"/>
</dbReference>
<gene>
    <name evidence="2" type="ordered locus">MTR_7g056570</name>
</gene>
<dbReference type="InterPro" id="IPR050796">
    <property type="entry name" value="SCF_F-box_component"/>
</dbReference>